<organism evidence="11 12">
    <name type="scientific">Rossellomorea pakistanensis</name>
    <dbReference type="NCBI Taxonomy" id="992288"/>
    <lineage>
        <taxon>Bacteria</taxon>
        <taxon>Bacillati</taxon>
        <taxon>Bacillota</taxon>
        <taxon>Bacilli</taxon>
        <taxon>Bacillales</taxon>
        <taxon>Bacillaceae</taxon>
        <taxon>Rossellomorea</taxon>
    </lineage>
</organism>
<keyword evidence="6 11" id="KW-0418">Kinase</keyword>
<evidence type="ECO:0000256" key="2">
    <source>
        <dbReference type="ARBA" id="ARBA00012438"/>
    </source>
</evidence>
<protein>
    <recommendedName>
        <fullName evidence="2">histidine kinase</fullName>
        <ecNumber evidence="2">2.7.13.3</ecNumber>
    </recommendedName>
</protein>
<proteinExistence type="predicted"/>
<feature type="transmembrane region" description="Helical" evidence="9">
    <location>
        <begin position="56"/>
        <end position="84"/>
    </location>
</feature>
<keyword evidence="7" id="KW-0067">ATP-binding</keyword>
<keyword evidence="4" id="KW-0808">Transferase</keyword>
<dbReference type="EC" id="2.7.13.3" evidence="2"/>
<evidence type="ECO:0000256" key="9">
    <source>
        <dbReference type="SAM" id="Phobius"/>
    </source>
</evidence>
<feature type="transmembrane region" description="Helical" evidence="9">
    <location>
        <begin position="96"/>
        <end position="115"/>
    </location>
</feature>
<dbReference type="GO" id="GO:0016301">
    <property type="term" value="F:kinase activity"/>
    <property type="evidence" value="ECO:0007669"/>
    <property type="project" value="UniProtKB-KW"/>
</dbReference>
<feature type="transmembrane region" description="Helical" evidence="9">
    <location>
        <begin position="6"/>
        <end position="22"/>
    </location>
</feature>
<dbReference type="EMBL" id="JAFBDZ010000007">
    <property type="protein sequence ID" value="MBM7588068.1"/>
    <property type="molecule type" value="Genomic_DNA"/>
</dbReference>
<evidence type="ECO:0000256" key="8">
    <source>
        <dbReference type="ARBA" id="ARBA00023012"/>
    </source>
</evidence>
<reference evidence="11 12" key="1">
    <citation type="submission" date="2021-01" db="EMBL/GenBank/DDBJ databases">
        <title>Genomic Encyclopedia of Type Strains, Phase IV (KMG-IV): sequencing the most valuable type-strain genomes for metagenomic binning, comparative biology and taxonomic classification.</title>
        <authorList>
            <person name="Goeker M."/>
        </authorList>
    </citation>
    <scope>NUCLEOTIDE SEQUENCE [LARGE SCALE GENOMIC DNA]</scope>
    <source>
        <strain evidence="11 12">DSM 24834</strain>
    </source>
</reference>
<dbReference type="InterPro" id="IPR050482">
    <property type="entry name" value="Sensor_HK_TwoCompSys"/>
</dbReference>
<dbReference type="SUPFAM" id="SSF55874">
    <property type="entry name" value="ATPase domain of HSP90 chaperone/DNA topoisomerase II/histidine kinase"/>
    <property type="match status" value="1"/>
</dbReference>
<dbReference type="PANTHER" id="PTHR24421:SF10">
    <property type="entry name" value="NITRATE_NITRITE SENSOR PROTEIN NARQ"/>
    <property type="match status" value="1"/>
</dbReference>
<keyword evidence="5" id="KW-0547">Nucleotide-binding</keyword>
<feature type="domain" description="Signal transduction histidine kinase subgroup 3 dimerisation and phosphoacceptor" evidence="10">
    <location>
        <begin position="174"/>
        <end position="233"/>
    </location>
</feature>
<feature type="transmembrane region" description="Helical" evidence="9">
    <location>
        <begin position="29"/>
        <end position="50"/>
    </location>
</feature>
<dbReference type="CDD" id="cd16917">
    <property type="entry name" value="HATPase_UhpB-NarQ-NarX-like"/>
    <property type="match status" value="1"/>
</dbReference>
<dbReference type="InterPro" id="IPR011712">
    <property type="entry name" value="Sig_transdc_His_kin_sub3_dim/P"/>
</dbReference>
<evidence type="ECO:0000313" key="11">
    <source>
        <dbReference type="EMBL" id="MBM7588068.1"/>
    </source>
</evidence>
<feature type="transmembrane region" description="Helical" evidence="9">
    <location>
        <begin position="121"/>
        <end position="139"/>
    </location>
</feature>
<sequence>MEMGLYFIRILIFCFLWGGYVIESYPSPSTLITIITAGTISLALYFFLPIYQKPHILFILLSFIGFAMLGVELSPYCLGILLYLSIEAAFMLPKTNYVRFLFIVAVEMAVGWYLIGIQTLPVILSIFVLILSFFINQLFREKLDQKEVYEQLLGEYRKLKRIQYEAEKAVRVEERTRIARDIHDSVGHKLTGLLMNIEILSHRYQEVEWKELRQLAQSSLEETRTAVQALKTDEMEGLGSLLQLIRKLESESHIMVQLTTQQGVLSLAISNQQSVVLYRVIQEGLTNAMRHSGSRQVKVLLGRDALGGLEFRVANKIHRTFEFEKGFGLQSMTERMEEIGGKLHIYQADQEFIIEGSLPVKGESNHVEHFIS</sequence>
<keyword evidence="9" id="KW-0812">Transmembrane</keyword>
<evidence type="ECO:0000256" key="4">
    <source>
        <dbReference type="ARBA" id="ARBA00022679"/>
    </source>
</evidence>
<comment type="catalytic activity">
    <reaction evidence="1">
        <text>ATP + protein L-histidine = ADP + protein N-phospho-L-histidine.</text>
        <dbReference type="EC" id="2.7.13.3"/>
    </reaction>
</comment>
<comment type="caution">
    <text evidence="11">The sequence shown here is derived from an EMBL/GenBank/DDBJ whole genome shotgun (WGS) entry which is preliminary data.</text>
</comment>
<evidence type="ECO:0000313" key="12">
    <source>
        <dbReference type="Proteomes" id="UP001646157"/>
    </source>
</evidence>
<keyword evidence="3" id="KW-0597">Phosphoprotein</keyword>
<keyword evidence="9" id="KW-0472">Membrane</keyword>
<dbReference type="Pfam" id="PF07730">
    <property type="entry name" value="HisKA_3"/>
    <property type="match status" value="1"/>
</dbReference>
<keyword evidence="12" id="KW-1185">Reference proteome</keyword>
<evidence type="ECO:0000256" key="7">
    <source>
        <dbReference type="ARBA" id="ARBA00022840"/>
    </source>
</evidence>
<dbReference type="Gene3D" id="3.30.565.10">
    <property type="entry name" value="Histidine kinase-like ATPase, C-terminal domain"/>
    <property type="match status" value="1"/>
</dbReference>
<keyword evidence="8" id="KW-0902">Two-component regulatory system</keyword>
<gene>
    <name evidence="11" type="ORF">JOC86_004643</name>
</gene>
<accession>A0ABS2NJT7</accession>
<evidence type="ECO:0000256" key="1">
    <source>
        <dbReference type="ARBA" id="ARBA00000085"/>
    </source>
</evidence>
<evidence type="ECO:0000256" key="3">
    <source>
        <dbReference type="ARBA" id="ARBA00022553"/>
    </source>
</evidence>
<dbReference type="Gene3D" id="1.20.5.1930">
    <property type="match status" value="1"/>
</dbReference>
<evidence type="ECO:0000256" key="5">
    <source>
        <dbReference type="ARBA" id="ARBA00022741"/>
    </source>
</evidence>
<keyword evidence="9" id="KW-1133">Transmembrane helix</keyword>
<evidence type="ECO:0000259" key="10">
    <source>
        <dbReference type="Pfam" id="PF07730"/>
    </source>
</evidence>
<dbReference type="InterPro" id="IPR036890">
    <property type="entry name" value="HATPase_C_sf"/>
</dbReference>
<dbReference type="RefSeq" id="WP_239587796.1">
    <property type="nucleotide sequence ID" value="NZ_JAFBDZ010000007.1"/>
</dbReference>
<dbReference type="PANTHER" id="PTHR24421">
    <property type="entry name" value="NITRATE/NITRITE SENSOR PROTEIN NARX-RELATED"/>
    <property type="match status" value="1"/>
</dbReference>
<name>A0ABS2NJT7_9BACI</name>
<dbReference type="Proteomes" id="UP001646157">
    <property type="component" value="Unassembled WGS sequence"/>
</dbReference>
<evidence type="ECO:0000256" key="6">
    <source>
        <dbReference type="ARBA" id="ARBA00022777"/>
    </source>
</evidence>